<accession>A0A437RSB5</accession>
<dbReference type="NCBIfam" id="TIGR02281">
    <property type="entry name" value="clan_AA_DTGA"/>
    <property type="match status" value="1"/>
</dbReference>
<dbReference type="SUPFAM" id="SSF50630">
    <property type="entry name" value="Acid proteases"/>
    <property type="match status" value="1"/>
</dbReference>
<dbReference type="InterPro" id="IPR021109">
    <property type="entry name" value="Peptidase_aspartic_dom_sf"/>
</dbReference>
<evidence type="ECO:0000313" key="1">
    <source>
        <dbReference type="EMBL" id="RVU49643.1"/>
    </source>
</evidence>
<keyword evidence="1" id="KW-0378">Hydrolase</keyword>
<protein>
    <submittedName>
        <fullName evidence="1">TIGR02281 family clan AA aspartic protease</fullName>
        <ecNumber evidence="1">3.4.23.-</ecNumber>
    </submittedName>
</protein>
<dbReference type="EMBL" id="SACR01000001">
    <property type="protein sequence ID" value="RVU49643.1"/>
    <property type="molecule type" value="Genomic_DNA"/>
</dbReference>
<dbReference type="CDD" id="cd05483">
    <property type="entry name" value="retropepsin_like_bacteria"/>
    <property type="match status" value="1"/>
</dbReference>
<organism evidence="1 2">
    <name type="scientific">Rubrivivax rivuli</name>
    <dbReference type="NCBI Taxonomy" id="1862385"/>
    <lineage>
        <taxon>Bacteria</taxon>
        <taxon>Pseudomonadati</taxon>
        <taxon>Pseudomonadota</taxon>
        <taxon>Betaproteobacteria</taxon>
        <taxon>Burkholderiales</taxon>
        <taxon>Sphaerotilaceae</taxon>
        <taxon>Rubrivivax</taxon>
    </lineage>
</organism>
<dbReference type="Gene3D" id="2.40.70.10">
    <property type="entry name" value="Acid Proteases"/>
    <property type="match status" value="1"/>
</dbReference>
<name>A0A437RSB5_9BURK</name>
<proteinExistence type="predicted"/>
<keyword evidence="2" id="KW-1185">Reference proteome</keyword>
<dbReference type="Proteomes" id="UP000285575">
    <property type="component" value="Unassembled WGS sequence"/>
</dbReference>
<evidence type="ECO:0000313" key="2">
    <source>
        <dbReference type="Proteomes" id="UP000285575"/>
    </source>
</evidence>
<dbReference type="InterPro" id="IPR011969">
    <property type="entry name" value="Clan_AA_Asp_peptidase_C"/>
</dbReference>
<dbReference type="RefSeq" id="WP_128227277.1">
    <property type="nucleotide sequence ID" value="NZ_SACR01000001.1"/>
</dbReference>
<dbReference type="GO" id="GO:0008233">
    <property type="term" value="F:peptidase activity"/>
    <property type="evidence" value="ECO:0007669"/>
    <property type="project" value="UniProtKB-KW"/>
</dbReference>
<dbReference type="Pfam" id="PF13975">
    <property type="entry name" value="gag-asp_proteas"/>
    <property type="match status" value="1"/>
</dbReference>
<comment type="caution">
    <text evidence="1">The sequence shown here is derived from an EMBL/GenBank/DDBJ whole genome shotgun (WGS) entry which is preliminary data.</text>
</comment>
<gene>
    <name evidence="1" type="ORF">EOE66_03550</name>
</gene>
<dbReference type="EC" id="3.4.23.-" evidence="1"/>
<sequence>MQELPGWLKHTTVWLLLAGALFLGVQAWQRQAAAPRVAISGEVVEIRRSADGHYHWPGRISGREVDFLVDTGATGTAIPLALAQQLGLPVEGAVTSNTAGGVVQGQRVVADIELEGGLRADRLRVTALPQLDKPLLGMDVLGRLRWQQQDGVLRFEPRR</sequence>
<keyword evidence="1" id="KW-0645">Protease</keyword>
<reference evidence="1 2" key="1">
    <citation type="submission" date="2019-01" db="EMBL/GenBank/DDBJ databases">
        <authorList>
            <person name="Chen W.-M."/>
        </authorList>
    </citation>
    <scope>NUCLEOTIDE SEQUENCE [LARGE SCALE GENOMIC DNA]</scope>
    <source>
        <strain evidence="1 2">KYPY4</strain>
    </source>
</reference>
<dbReference type="OrthoDB" id="185963at2"/>
<dbReference type="AlphaFoldDB" id="A0A437RSB5"/>
<dbReference type="GO" id="GO:0006508">
    <property type="term" value="P:proteolysis"/>
    <property type="evidence" value="ECO:0007669"/>
    <property type="project" value="UniProtKB-KW"/>
</dbReference>
<dbReference type="InterPro" id="IPR034122">
    <property type="entry name" value="Retropepsin-like_bacterial"/>
</dbReference>